<evidence type="ECO:0000313" key="1">
    <source>
        <dbReference type="EMBL" id="RMC22430.1"/>
    </source>
</evidence>
<dbReference type="STRING" id="333673.A0A3M0LHH6"/>
<comment type="caution">
    <text evidence="1">The sequence shown here is derived from an EMBL/GenBank/DDBJ whole genome shotgun (WGS) entry which is preliminary data.</text>
</comment>
<evidence type="ECO:0000313" key="2">
    <source>
        <dbReference type="Proteomes" id="UP000269221"/>
    </source>
</evidence>
<dbReference type="AlphaFoldDB" id="A0A3M0LHH6"/>
<dbReference type="EMBL" id="QRBI01000092">
    <property type="protein sequence ID" value="RMC22430.1"/>
    <property type="molecule type" value="Genomic_DNA"/>
</dbReference>
<sequence length="157" mass="17989">MGSKQEELEATVLLDSYDLVIPETRWDGSRDWSVTNNGLSEGTWDERDRGIALFIKSWIELEESLKKSPEQVKSWWVTIQTEVTKGAFWSVSVTGNQGDTTDEAFLLQLQQASCSRALVLLEEFNHPCTCRKRSCGQSLRFLEHMKDKFLTQEIALQ</sequence>
<accession>A0A3M0LHH6</accession>
<dbReference type="Proteomes" id="UP000269221">
    <property type="component" value="Unassembled WGS sequence"/>
</dbReference>
<proteinExistence type="predicted"/>
<name>A0A3M0LHH6_HIRRU</name>
<keyword evidence="2" id="KW-1185">Reference proteome</keyword>
<organism evidence="1 2">
    <name type="scientific">Hirundo rustica rustica</name>
    <dbReference type="NCBI Taxonomy" id="333673"/>
    <lineage>
        <taxon>Eukaryota</taxon>
        <taxon>Metazoa</taxon>
        <taxon>Chordata</taxon>
        <taxon>Craniata</taxon>
        <taxon>Vertebrata</taxon>
        <taxon>Euteleostomi</taxon>
        <taxon>Archelosauria</taxon>
        <taxon>Archosauria</taxon>
        <taxon>Dinosauria</taxon>
        <taxon>Saurischia</taxon>
        <taxon>Theropoda</taxon>
        <taxon>Coelurosauria</taxon>
        <taxon>Aves</taxon>
        <taxon>Neognathae</taxon>
        <taxon>Neoaves</taxon>
        <taxon>Telluraves</taxon>
        <taxon>Australaves</taxon>
        <taxon>Passeriformes</taxon>
        <taxon>Sylvioidea</taxon>
        <taxon>Hirundinidae</taxon>
        <taxon>Hirundo</taxon>
    </lineage>
</organism>
<protein>
    <submittedName>
        <fullName evidence="1">Uncharacterized protein</fullName>
    </submittedName>
</protein>
<gene>
    <name evidence="1" type="ORF">DUI87_00744</name>
</gene>
<reference evidence="1 2" key="1">
    <citation type="submission" date="2018-07" db="EMBL/GenBank/DDBJ databases">
        <title>A high quality draft genome assembly of the barn swallow (H. rustica rustica).</title>
        <authorList>
            <person name="Formenti G."/>
            <person name="Chiara M."/>
            <person name="Poveda L."/>
            <person name="Francoijs K.-J."/>
            <person name="Bonisoli-Alquati A."/>
            <person name="Canova L."/>
            <person name="Gianfranceschi L."/>
            <person name="Horner D.S."/>
            <person name="Saino N."/>
        </authorList>
    </citation>
    <scope>NUCLEOTIDE SEQUENCE [LARGE SCALE GENOMIC DNA]</scope>
    <source>
        <strain evidence="1">Chelidonia</strain>
        <tissue evidence="1">Blood</tissue>
    </source>
</reference>